<dbReference type="AlphaFoldDB" id="A0A1E8AYH8"/>
<protein>
    <submittedName>
        <fullName evidence="1">Uncharacterized protein</fullName>
    </submittedName>
</protein>
<name>A0A1E8AYH8_BACMY</name>
<comment type="caution">
    <text evidence="1">The sequence shown here is derived from an EMBL/GenBank/DDBJ whole genome shotgun (WGS) entry which is preliminary data.</text>
</comment>
<proteinExistence type="predicted"/>
<organism evidence="1 2">
    <name type="scientific">Bacillus mycoides</name>
    <dbReference type="NCBI Taxonomy" id="1405"/>
    <lineage>
        <taxon>Bacteria</taxon>
        <taxon>Bacillati</taxon>
        <taxon>Bacillota</taxon>
        <taxon>Bacilli</taxon>
        <taxon>Bacillales</taxon>
        <taxon>Bacillaceae</taxon>
        <taxon>Bacillus</taxon>
        <taxon>Bacillus cereus group</taxon>
    </lineage>
</organism>
<evidence type="ECO:0000313" key="2">
    <source>
        <dbReference type="Proteomes" id="UP000175706"/>
    </source>
</evidence>
<evidence type="ECO:0000313" key="1">
    <source>
        <dbReference type="EMBL" id="OFD70260.1"/>
    </source>
</evidence>
<gene>
    <name evidence="1" type="ORF">BWGOE8_57130</name>
</gene>
<reference evidence="1 2" key="1">
    <citation type="submission" date="2016-05" db="EMBL/GenBank/DDBJ databases">
        <title>Bacillus thuringiensis and Bacillus weihenstephanensis as novel biocontrol agents of wilt causing Verticillium species.</title>
        <authorList>
            <person name="Hollensteiner J."/>
            <person name="Wemheuer F."/>
            <person name="Harting R."/>
            <person name="Kolarzyk A."/>
            <person name="Diaz-Valerio S."/>
            <person name="Poehlein A."/>
            <person name="Brzuszkiewicz E."/>
            <person name="Nesemann K."/>
            <person name="Braus-Stromeyer S."/>
            <person name="Braus G."/>
            <person name="Daniel R."/>
            <person name="Liesegang H."/>
        </authorList>
    </citation>
    <scope>NUCLEOTIDE SEQUENCE [LARGE SCALE GENOMIC DNA]</scope>
    <source>
        <strain evidence="1 2">GOE8</strain>
    </source>
</reference>
<sequence>MQLVPTIINAELGHLGDVGEINAGAFEPGGFANK</sequence>
<dbReference type="EMBL" id="LXLT01000102">
    <property type="protein sequence ID" value="OFD70260.1"/>
    <property type="molecule type" value="Genomic_DNA"/>
</dbReference>
<dbReference type="Proteomes" id="UP000175706">
    <property type="component" value="Unassembled WGS sequence"/>
</dbReference>
<dbReference type="PATRIC" id="fig|86662.25.peg.5888"/>
<accession>A0A1E8AYH8</accession>